<dbReference type="GO" id="GO:0030170">
    <property type="term" value="F:pyridoxal phosphate binding"/>
    <property type="evidence" value="ECO:0007669"/>
    <property type="project" value="TreeGrafter"/>
</dbReference>
<dbReference type="Pfam" id="PF01168">
    <property type="entry name" value="Ala_racemase_N"/>
    <property type="match status" value="1"/>
</dbReference>
<dbReference type="OrthoDB" id="9813814at2"/>
<dbReference type="RefSeq" id="WP_130486080.1">
    <property type="nucleotide sequence ID" value="NZ_SGWW01000005.1"/>
</dbReference>
<dbReference type="SUPFAM" id="SSF50621">
    <property type="entry name" value="Alanine racemase C-terminal domain-like"/>
    <property type="match status" value="1"/>
</dbReference>
<proteinExistence type="predicted"/>
<keyword evidence="3" id="KW-0413">Isomerase</keyword>
<gene>
    <name evidence="5" type="ORF">EV141_2296</name>
</gene>
<comment type="cofactor">
    <cofactor evidence="1">
        <name>pyridoxal 5'-phosphate</name>
        <dbReference type="ChEBI" id="CHEBI:597326"/>
    </cofactor>
</comment>
<evidence type="ECO:0000256" key="2">
    <source>
        <dbReference type="ARBA" id="ARBA00022898"/>
    </source>
</evidence>
<comment type="caution">
    <text evidence="5">The sequence shown here is derived from an EMBL/GenBank/DDBJ whole genome shotgun (WGS) entry which is preliminary data.</text>
</comment>
<dbReference type="GO" id="GO:0005829">
    <property type="term" value="C:cytosol"/>
    <property type="evidence" value="ECO:0007669"/>
    <property type="project" value="TreeGrafter"/>
</dbReference>
<dbReference type="GO" id="GO:0030632">
    <property type="term" value="P:D-alanine biosynthetic process"/>
    <property type="evidence" value="ECO:0007669"/>
    <property type="project" value="TreeGrafter"/>
</dbReference>
<dbReference type="InterPro" id="IPR001608">
    <property type="entry name" value="Ala_racemase_N"/>
</dbReference>
<accession>A0A4Q7LL63</accession>
<dbReference type="GO" id="GO:0008784">
    <property type="term" value="F:alanine racemase activity"/>
    <property type="evidence" value="ECO:0007669"/>
    <property type="project" value="TreeGrafter"/>
</dbReference>
<dbReference type="Pfam" id="PF00842">
    <property type="entry name" value="Ala_racemase_C"/>
    <property type="match status" value="1"/>
</dbReference>
<organism evidence="5 6">
    <name type="scientific">Microcella putealis</name>
    <dbReference type="NCBI Taxonomy" id="337005"/>
    <lineage>
        <taxon>Bacteria</taxon>
        <taxon>Bacillati</taxon>
        <taxon>Actinomycetota</taxon>
        <taxon>Actinomycetes</taxon>
        <taxon>Micrococcales</taxon>
        <taxon>Microbacteriaceae</taxon>
        <taxon>Microcella</taxon>
    </lineage>
</organism>
<reference evidence="5 6" key="1">
    <citation type="journal article" date="2015" name="Stand. Genomic Sci.">
        <title>Genomic Encyclopedia of Bacterial and Archaeal Type Strains, Phase III: the genomes of soil and plant-associated and newly described type strains.</title>
        <authorList>
            <person name="Whitman W.B."/>
            <person name="Woyke T."/>
            <person name="Klenk H.P."/>
            <person name="Zhou Y."/>
            <person name="Lilburn T.G."/>
            <person name="Beck B.J."/>
            <person name="De Vos P."/>
            <person name="Vandamme P."/>
            <person name="Eisen J.A."/>
            <person name="Garrity G."/>
            <person name="Hugenholtz P."/>
            <person name="Kyrpides N.C."/>
        </authorList>
    </citation>
    <scope>NUCLEOTIDE SEQUENCE [LARGE SCALE GENOMIC DNA]</scope>
    <source>
        <strain evidence="5 6">CV2</strain>
    </source>
</reference>
<dbReference type="PANTHER" id="PTHR30511">
    <property type="entry name" value="ALANINE RACEMASE"/>
    <property type="match status" value="1"/>
</dbReference>
<dbReference type="EMBL" id="SGWW01000005">
    <property type="protein sequence ID" value="RZS54299.1"/>
    <property type="molecule type" value="Genomic_DNA"/>
</dbReference>
<dbReference type="PANTHER" id="PTHR30511:SF0">
    <property type="entry name" value="ALANINE RACEMASE, CATABOLIC-RELATED"/>
    <property type="match status" value="1"/>
</dbReference>
<dbReference type="InterPro" id="IPR011079">
    <property type="entry name" value="Ala_racemase_C"/>
</dbReference>
<name>A0A4Q7LL63_9MICO</name>
<dbReference type="AlphaFoldDB" id="A0A4Q7LL63"/>
<dbReference type="SMART" id="SM01005">
    <property type="entry name" value="Ala_racemase_C"/>
    <property type="match status" value="1"/>
</dbReference>
<dbReference type="InterPro" id="IPR029066">
    <property type="entry name" value="PLP-binding_barrel"/>
</dbReference>
<feature type="domain" description="Alanine racemase C-terminal" evidence="4">
    <location>
        <begin position="189"/>
        <end position="317"/>
    </location>
</feature>
<dbReference type="InterPro" id="IPR000821">
    <property type="entry name" value="Ala_racemase"/>
</dbReference>
<dbReference type="SUPFAM" id="SSF51419">
    <property type="entry name" value="PLP-binding barrel"/>
    <property type="match status" value="1"/>
</dbReference>
<keyword evidence="6" id="KW-1185">Reference proteome</keyword>
<evidence type="ECO:0000313" key="6">
    <source>
        <dbReference type="Proteomes" id="UP000293519"/>
    </source>
</evidence>
<dbReference type="Gene3D" id="2.40.37.10">
    <property type="entry name" value="Lyase, Ornithine Decarboxylase, Chain A, domain 1"/>
    <property type="match status" value="1"/>
</dbReference>
<evidence type="ECO:0000313" key="5">
    <source>
        <dbReference type="EMBL" id="RZS54299.1"/>
    </source>
</evidence>
<evidence type="ECO:0000256" key="3">
    <source>
        <dbReference type="ARBA" id="ARBA00023235"/>
    </source>
</evidence>
<dbReference type="Proteomes" id="UP000293519">
    <property type="component" value="Unassembled WGS sequence"/>
</dbReference>
<dbReference type="Gene3D" id="3.20.20.10">
    <property type="entry name" value="Alanine racemase"/>
    <property type="match status" value="1"/>
</dbReference>
<dbReference type="InterPro" id="IPR009006">
    <property type="entry name" value="Ala_racemase/Decarboxylase_C"/>
</dbReference>
<evidence type="ECO:0000256" key="1">
    <source>
        <dbReference type="ARBA" id="ARBA00001933"/>
    </source>
</evidence>
<keyword evidence="2" id="KW-0663">Pyridoxal phosphate</keyword>
<sequence>MTTGEAAPAFREVAIDVSALARNVERAVAALPSDAPRIIDLGADAFGCGAQRVAPIAATHGCTHALVPRVTEVLALVAANASLTVVCADPLGDAAATELADAGVLIAHRSLAGAQNALSEGANPLAVVLDSGRGTPGITRGELSVLRSAASDAGSELLVVDPALVLGAAVFGLDAGDAPSLPLNEAEPVMTLWAPVVGLKSVGADEGVSYGYRYRTSDSTTLALVSLGYADGLDRAAGNTLDARVGNMTRTIAGRVAMDAFVLDVGADASVTVGDRVVVWGDARTGAPDIADAARRLGTHSAELATRLTARPRRSAVGEPS</sequence>
<evidence type="ECO:0000259" key="4">
    <source>
        <dbReference type="SMART" id="SM01005"/>
    </source>
</evidence>
<protein>
    <submittedName>
        <fullName evidence="5">Alanine racemase</fullName>
    </submittedName>
</protein>